<proteinExistence type="predicted"/>
<evidence type="ECO:0000313" key="1">
    <source>
        <dbReference type="EMBL" id="CCA45517.1"/>
    </source>
</evidence>
<dbReference type="AlphaFoldDB" id="I4E849"/>
<accession>I4E849</accession>
<organism evidence="1">
    <name type="scientific">Neisseria meningitidis alpha522</name>
    <dbReference type="NCBI Taxonomy" id="996307"/>
    <lineage>
        <taxon>Bacteria</taxon>
        <taxon>Pseudomonadati</taxon>
        <taxon>Pseudomonadota</taxon>
        <taxon>Betaproteobacteria</taxon>
        <taxon>Neisseriales</taxon>
        <taxon>Neisseriaceae</taxon>
        <taxon>Neisseria</taxon>
    </lineage>
</organism>
<name>I4E849_NEIME</name>
<sequence>MYLYGIRNDARANLRILPAICRFADIGNLL</sequence>
<gene>
    <name evidence="1" type="ORF">NMALPHA522_1976</name>
</gene>
<dbReference type="EMBL" id="FR845715">
    <property type="protein sequence ID" value="CCA45517.1"/>
    <property type="molecule type" value="Genomic_DNA"/>
</dbReference>
<reference evidence="1" key="1">
    <citation type="submission" date="2011-03" db="EMBL/GenBank/DDBJ databases">
        <title>Draft genome of Neisseria meningitidis strain alpha522.</title>
        <authorList>
            <person name="Schoen C."/>
            <person name="Blom J."/>
        </authorList>
    </citation>
    <scope>NUCLEOTIDE SEQUENCE</scope>
    <source>
        <strain evidence="1">Alpha522</strain>
    </source>
</reference>
<protein>
    <submittedName>
        <fullName evidence="1">Uncharacterized protein</fullName>
    </submittedName>
</protein>